<dbReference type="GO" id="GO:0016579">
    <property type="term" value="P:protein deubiquitination"/>
    <property type="evidence" value="ECO:0007669"/>
    <property type="project" value="InterPro"/>
</dbReference>
<accession>A0A9Q0LF06</accession>
<dbReference type="Proteomes" id="UP001149090">
    <property type="component" value="Unassembled WGS sequence"/>
</dbReference>
<dbReference type="InterPro" id="IPR050164">
    <property type="entry name" value="Peptidase_C19"/>
</dbReference>
<dbReference type="InterPro" id="IPR028889">
    <property type="entry name" value="USP"/>
</dbReference>
<dbReference type="InterPro" id="IPR001394">
    <property type="entry name" value="Peptidase_C19_UCH"/>
</dbReference>
<gene>
    <name evidence="2" type="ORF">M0811_10502</name>
</gene>
<keyword evidence="3" id="KW-1185">Reference proteome</keyword>
<sequence length="705" mass="84095">MEMIQILFNEFSWNFAKKNHIPQILKSLVNHHENNFQLLINIIQKNIPKFSFENSNYDQYSGIQNSAKNCFMNAILQQLFFIEEFRMQIKSLDIDNKKHPVLYHLQNIFSKLSQKENMTINISEFLQEHFKYDSTMINNQQDAHEFLLVLFSQIENSLKEMNCQNFIEEIFRGKLNDYIKCIPNNHITNNIENYHVIDVDVKTHNSLEESLMYFISDTQLDGDNKYFCTKCQKKTSAIKKYSFQKLPKILIFILKRFDYDFKSNERFRMDSYFTFPLKLVMDSYIYNQQETMQSKNKNRYIYNLIGIVIHQGSAEFGHYISLIKKQSSDPNQNVQKWIKFNDSKISHFNINNLQQYAFGNMDKKKSNGRSAYMLFYQLDSTSNHEKQHEKQEYSTQFPQDEINLEFFSSLEFLDFFAEIQKNIYMFDFSEKTQLTTQIATQIYFEIIPNFDDKVCQHWENILILIYSKYQQLLKWIFSFLSQPNCTWFKQLFFNGNQVASKRFVLFLSALMKVSISSSQNGNLIIENNEPKEELIEFINFLIEKFDLAKNPNINPTFFFQIFLYFGQINLNTMKYLLFYQPSLIEKFASFLEEESQKQRKNLNQLKTLVHFVFILFQKHYELIYPKNKHSLLPIIQNKSNFFLLSMRFYSTGIEKAILYSCKKDGNMANNIIIICLIKASTFFTFSQFEYLRSQDIKTISCSSNT</sequence>
<organism evidence="2 3">
    <name type="scientific">Anaeramoeba ignava</name>
    <name type="common">Anaerobic marine amoeba</name>
    <dbReference type="NCBI Taxonomy" id="1746090"/>
    <lineage>
        <taxon>Eukaryota</taxon>
        <taxon>Metamonada</taxon>
        <taxon>Anaeramoebidae</taxon>
        <taxon>Anaeramoeba</taxon>
    </lineage>
</organism>
<feature type="domain" description="USP" evidence="1">
    <location>
        <begin position="61"/>
        <end position="379"/>
    </location>
</feature>
<evidence type="ECO:0000259" key="1">
    <source>
        <dbReference type="PROSITE" id="PS50235"/>
    </source>
</evidence>
<dbReference type="GO" id="GO:0005634">
    <property type="term" value="C:nucleus"/>
    <property type="evidence" value="ECO:0007669"/>
    <property type="project" value="TreeGrafter"/>
</dbReference>
<dbReference type="GO" id="GO:0005829">
    <property type="term" value="C:cytosol"/>
    <property type="evidence" value="ECO:0007669"/>
    <property type="project" value="TreeGrafter"/>
</dbReference>
<keyword evidence="2" id="KW-0378">Hydrolase</keyword>
<dbReference type="InterPro" id="IPR038765">
    <property type="entry name" value="Papain-like_cys_pep_sf"/>
</dbReference>
<dbReference type="AlphaFoldDB" id="A0A9Q0LF06"/>
<evidence type="ECO:0000313" key="3">
    <source>
        <dbReference type="Proteomes" id="UP001149090"/>
    </source>
</evidence>
<dbReference type="EMBL" id="JAPDFW010000090">
    <property type="protein sequence ID" value="KAJ5071230.1"/>
    <property type="molecule type" value="Genomic_DNA"/>
</dbReference>
<dbReference type="Gene3D" id="3.90.70.10">
    <property type="entry name" value="Cysteine proteinases"/>
    <property type="match status" value="1"/>
</dbReference>
<evidence type="ECO:0000313" key="2">
    <source>
        <dbReference type="EMBL" id="KAJ5071230.1"/>
    </source>
</evidence>
<proteinExistence type="predicted"/>
<dbReference type="InterPro" id="IPR018200">
    <property type="entry name" value="USP_CS"/>
</dbReference>
<reference evidence="2" key="1">
    <citation type="submission" date="2022-10" db="EMBL/GenBank/DDBJ databases">
        <title>Novel sulphate-reducing endosymbionts in the free-living metamonad Anaeramoeba.</title>
        <authorList>
            <person name="Jerlstrom-Hultqvist J."/>
            <person name="Cepicka I."/>
            <person name="Gallot-Lavallee L."/>
            <person name="Salas-Leiva D."/>
            <person name="Curtis B.A."/>
            <person name="Zahonova K."/>
            <person name="Pipaliya S."/>
            <person name="Dacks J."/>
            <person name="Roger A.J."/>
        </authorList>
    </citation>
    <scope>NUCLEOTIDE SEQUENCE</scope>
    <source>
        <strain evidence="2">BMAN</strain>
    </source>
</reference>
<name>A0A9Q0LF06_ANAIG</name>
<dbReference type="SUPFAM" id="SSF54001">
    <property type="entry name" value="Cysteine proteinases"/>
    <property type="match status" value="1"/>
</dbReference>
<comment type="caution">
    <text evidence="2">The sequence shown here is derived from an EMBL/GenBank/DDBJ whole genome shotgun (WGS) entry which is preliminary data.</text>
</comment>
<dbReference type="Pfam" id="PF00443">
    <property type="entry name" value="UCH"/>
    <property type="match status" value="1"/>
</dbReference>
<dbReference type="PROSITE" id="PS00973">
    <property type="entry name" value="USP_2"/>
    <property type="match status" value="1"/>
</dbReference>
<dbReference type="PANTHER" id="PTHR24006">
    <property type="entry name" value="UBIQUITIN CARBOXYL-TERMINAL HYDROLASE"/>
    <property type="match status" value="1"/>
</dbReference>
<dbReference type="OrthoDB" id="289038at2759"/>
<dbReference type="PROSITE" id="PS50235">
    <property type="entry name" value="USP_3"/>
    <property type="match status" value="1"/>
</dbReference>
<dbReference type="GO" id="GO:0004843">
    <property type="term" value="F:cysteine-type deubiquitinase activity"/>
    <property type="evidence" value="ECO:0007669"/>
    <property type="project" value="InterPro"/>
</dbReference>
<protein>
    <submittedName>
        <fullName evidence="2">Ubiquitin carboxyl-terminal hydrolase</fullName>
    </submittedName>
</protein>